<dbReference type="Proteomes" id="UP000599009">
    <property type="component" value="Unassembled WGS sequence"/>
</dbReference>
<sequence>MVNELATRAIVVTGDGFTREATVFDAFVETGLWVPLSLQAVKTTTGKTAKHYDQIAWFQGEDFGLKPSGRAGSIDFAGAVYQELSNAQVSPRVSDHLPLWVEFTTDRSEEGMARVLGVDIDAPEPFAGVLD</sequence>
<reference evidence="2" key="1">
    <citation type="journal article" date="2019" name="Int. J. Syst. Evol. Microbiol.">
        <title>The Global Catalogue of Microorganisms (GCM) 10K type strain sequencing project: providing services to taxonomists for standard genome sequencing and annotation.</title>
        <authorList>
            <consortium name="The Broad Institute Genomics Platform"/>
            <consortium name="The Broad Institute Genome Sequencing Center for Infectious Disease"/>
            <person name="Wu L."/>
            <person name="Ma J."/>
        </authorList>
    </citation>
    <scope>NUCLEOTIDE SEQUENCE [LARGE SCALE GENOMIC DNA]</scope>
    <source>
        <strain evidence="2">CGMCC 1.8985</strain>
    </source>
</reference>
<evidence type="ECO:0000313" key="1">
    <source>
        <dbReference type="EMBL" id="GGK03000.1"/>
    </source>
</evidence>
<gene>
    <name evidence="1" type="ORF">GCM10011394_10130</name>
</gene>
<dbReference type="EMBL" id="BMME01000001">
    <property type="protein sequence ID" value="GGK03000.1"/>
    <property type="molecule type" value="Genomic_DNA"/>
</dbReference>
<accession>A0ABQ2EAK3</accession>
<proteinExistence type="predicted"/>
<keyword evidence="2" id="KW-1185">Reference proteome</keyword>
<comment type="caution">
    <text evidence="1">The sequence shown here is derived from an EMBL/GenBank/DDBJ whole genome shotgun (WGS) entry which is preliminary data.</text>
</comment>
<protein>
    <submittedName>
        <fullName evidence="1">Uncharacterized protein</fullName>
    </submittedName>
</protein>
<evidence type="ECO:0000313" key="2">
    <source>
        <dbReference type="Proteomes" id="UP000599009"/>
    </source>
</evidence>
<name>A0ABQ2EAK3_9GAMM</name>
<organism evidence="1 2">
    <name type="scientific">Luteimonas terricola</name>
    <dbReference type="NCBI Taxonomy" id="645597"/>
    <lineage>
        <taxon>Bacteria</taxon>
        <taxon>Pseudomonadati</taxon>
        <taxon>Pseudomonadota</taxon>
        <taxon>Gammaproteobacteria</taxon>
        <taxon>Lysobacterales</taxon>
        <taxon>Lysobacteraceae</taxon>
        <taxon>Luteimonas</taxon>
    </lineage>
</organism>